<evidence type="ECO:0000256" key="1">
    <source>
        <dbReference type="SAM" id="Coils"/>
    </source>
</evidence>
<feature type="compositionally biased region" description="Acidic residues" evidence="2">
    <location>
        <begin position="1"/>
        <end position="13"/>
    </location>
</feature>
<reference evidence="4 5" key="1">
    <citation type="submission" date="2020-12" db="EMBL/GenBank/DDBJ databases">
        <title>Concerted genomic and epigenomic changes stabilize Arabidopsis allopolyploids.</title>
        <authorList>
            <person name="Chen Z."/>
        </authorList>
    </citation>
    <scope>NUCLEOTIDE SEQUENCE [LARGE SCALE GENOMIC DNA]</scope>
    <source>
        <strain evidence="4">As9502</strain>
        <tissue evidence="4">Leaf</tissue>
    </source>
</reference>
<dbReference type="AlphaFoldDB" id="A0A8T1XYN4"/>
<feature type="compositionally biased region" description="Low complexity" evidence="2">
    <location>
        <begin position="44"/>
        <end position="53"/>
    </location>
</feature>
<dbReference type="OrthoDB" id="1747765at2759"/>
<dbReference type="Pfam" id="PF14111">
    <property type="entry name" value="DUF4283"/>
    <property type="match status" value="1"/>
</dbReference>
<sequence length="1223" mass="136539">MIVGEDGSDEDEPNKDRPDDDLKQRKLGPPLLMGKQKKWKKASPSRGSASRSPLIKVMSPPPPAVSMSSVPASDVAVSSHFSVPNAQSPVQVTDLAIVSLDLIDSALAKFQISNFYSDPPSQGIIHNIVNGMWSRQYRDVSVLKMDGNAFLFRIPNISTRNRVINQRLWQIEGQTMFIDPRKPLPEAVNVQFDSGEVKRVLVSSCNSTAHSSDYCPRVKTSTTKLLMSSSPLVQRKLQVEARKGLLPGDSSGLSDATKSIVSSADAYKVSKDTCSEVEEDSSYVLSSEHDANMSLGDEFLDFTEVLFRRRRTGDFYQILDPSEHSSLQDFNVNRRMRDFRDCFEAAELSNLVFRGNTFTWWNKSKTRPVAKKLGRVLVNHHWLLVFPDSLAIFNEPDFSDHACSGAILHQNRLLIRTSFKFYNFLLLNQDFLPLVAGHWFACNVTGSDMFRLSHKLKSLKFVIRKFSKENYSNLEKRVAEAHANLLRLQSRTFRTLALPNVFNARKELEAQRVWQDLASAEESFFCRRSSISWLGDGDRNTSFFHRMAAKKRSINQIHHMIGDDGTRYDSQQDIKDHCVNYFYELLGGKVVSTPIVQSDMDLLLPYTCSPAQKEFLEKQFNNEEIRDAFFSLLKNKTSGPDGYSAEFFEGCRPIIGIEVSAAVAEFFKSGKLLEHWNTTNLVLIPKITNAFRTTDFRPISCLNSVYKPSLSSLLVGFANASPPTFFVCVNGASSGFFKSSKGLRQGDPISPPLFVLSMEVFSMLLSSSWSGLQMNMDKTNMYHAGLNLDEAVAIARYGFEVGNLPIRYLGLPRKLRIKEYDPLIEKIASRFRGWAVKTLSFAGRAHLIASVIYGAVNFWMTSFMIPLGCIKKIESLCSRLLWFGNIESGRGTKVSWSSVCLPKEEGGPLIKLLGDNGPRDLHLPLHSKVKDAVNDSQWSIPSPRSDPAVLFHAHLTTTQVPYRSTAAAYGEGRDELSENTSKTHLGLGFSSEALVTSGESGRPPGYEPCDRCGLEAPERLHSFWPAGHVFTLLEWRSQGREKRTERLSQKERTKESELIQLGELDKLDELASSARSAKPAGGLASSASSGAKGCLDQKVLRLSGYKRTQPLAKRWIRPSGYDRKDATFRKGVPKHSTKCWSERGCGSASISGIGMDSRNLDRTDAHATSRSNGSIEGIEGWMGWTDCLRDGSDPTDRSSYGWIGSDRPIVVRMDRIGEEDGSG</sequence>
<feature type="coiled-coil region" evidence="1">
    <location>
        <begin position="464"/>
        <end position="491"/>
    </location>
</feature>
<comment type="caution">
    <text evidence="4">The sequence shown here is derived from an EMBL/GenBank/DDBJ whole genome shotgun (WGS) entry which is preliminary data.</text>
</comment>
<gene>
    <name evidence="4" type="ORF">ISN44_As13g009590</name>
</gene>
<evidence type="ECO:0000313" key="5">
    <source>
        <dbReference type="Proteomes" id="UP000694251"/>
    </source>
</evidence>
<keyword evidence="5" id="KW-1185">Reference proteome</keyword>
<keyword evidence="1" id="KW-0175">Coiled coil</keyword>
<feature type="compositionally biased region" description="Basic and acidic residues" evidence="2">
    <location>
        <begin position="14"/>
        <end position="24"/>
    </location>
</feature>
<dbReference type="Proteomes" id="UP000694251">
    <property type="component" value="Chromosome 13"/>
</dbReference>
<organism evidence="4 5">
    <name type="scientific">Arabidopsis suecica</name>
    <name type="common">Swedish thale-cress</name>
    <name type="synonym">Cardaminopsis suecica</name>
    <dbReference type="NCBI Taxonomy" id="45249"/>
    <lineage>
        <taxon>Eukaryota</taxon>
        <taxon>Viridiplantae</taxon>
        <taxon>Streptophyta</taxon>
        <taxon>Embryophyta</taxon>
        <taxon>Tracheophyta</taxon>
        <taxon>Spermatophyta</taxon>
        <taxon>Magnoliopsida</taxon>
        <taxon>eudicotyledons</taxon>
        <taxon>Gunneridae</taxon>
        <taxon>Pentapetalae</taxon>
        <taxon>rosids</taxon>
        <taxon>malvids</taxon>
        <taxon>Brassicales</taxon>
        <taxon>Brassicaceae</taxon>
        <taxon>Camelineae</taxon>
        <taxon>Arabidopsis</taxon>
    </lineage>
</organism>
<dbReference type="PANTHER" id="PTHR33116">
    <property type="entry name" value="REVERSE TRANSCRIPTASE ZINC-BINDING DOMAIN-CONTAINING PROTEIN-RELATED-RELATED"/>
    <property type="match status" value="1"/>
</dbReference>
<dbReference type="EMBL" id="JAEFBJ010000013">
    <property type="protein sequence ID" value="KAG7537033.1"/>
    <property type="molecule type" value="Genomic_DNA"/>
</dbReference>
<proteinExistence type="predicted"/>
<evidence type="ECO:0000259" key="3">
    <source>
        <dbReference type="Pfam" id="PF14111"/>
    </source>
</evidence>
<evidence type="ECO:0000313" key="4">
    <source>
        <dbReference type="EMBL" id="KAG7537033.1"/>
    </source>
</evidence>
<accession>A0A8T1XYN4</accession>
<name>A0A8T1XYN4_ARASU</name>
<feature type="domain" description="DUF4283" evidence="3">
    <location>
        <begin position="109"/>
        <end position="179"/>
    </location>
</feature>
<feature type="region of interest" description="Disordered" evidence="2">
    <location>
        <begin position="1"/>
        <end position="60"/>
    </location>
</feature>
<protein>
    <recommendedName>
        <fullName evidence="3">DUF4283 domain-containing protein</fullName>
    </recommendedName>
</protein>
<dbReference type="PANTHER" id="PTHR33116:SF80">
    <property type="entry name" value="REVERSE TRANSCRIPTASE ZINC-BINDING DOMAIN-CONTAINING PROTEIN"/>
    <property type="match status" value="1"/>
</dbReference>
<evidence type="ECO:0000256" key="2">
    <source>
        <dbReference type="SAM" id="MobiDB-lite"/>
    </source>
</evidence>
<dbReference type="InterPro" id="IPR025558">
    <property type="entry name" value="DUF4283"/>
</dbReference>